<sequence>MAALSSTLRLACSQWSRPWGRIPGLRLGIGVRSATHIAKGSVVAHGKEEPTPVGEAIASAIKATGPMSVAQYMRQALQSPLGGYYHEHRGDLLGAKGDFTTSPEISQMFGELIGVWYVATWRQQQQQRAKKAHASTTSSRGTDQPIRIIELGPGRGTLMADMLRAMKRFSDFYERVQEVHFIESSAALRQAQRSAVQVPDMPEAPQLNQSYRSEQGLSVQWHARWDDLALAESGPCYNIVMAHEFFDALPVYRLQFTDKGWREIMVDVDETQASDRRFRFVLSPNATHATKSLTIAPHFPKTQFQPGNTLEISPDSWGAANAIAKLIQEQGGSGLVVDYGDNHPFADSLRAVSKHKFTHPLTRPGTVDLTADVDFSLLRNAMAGRVSCYGPVQQNMFLGHMGIETRLSMLLKNTSTLAERNDLVTGFNRLVDPLHMGKVYKFMSIVDSPLPPVAFV</sequence>
<accession>A0A9W8B3X8</accession>
<keyword evidence="3 7" id="KW-0489">Methyltransferase</keyword>
<evidence type="ECO:0000256" key="7">
    <source>
        <dbReference type="RuleBase" id="RU364114"/>
    </source>
</evidence>
<gene>
    <name evidence="8" type="ORF">H4R34_001259</name>
</gene>
<evidence type="ECO:0000256" key="2">
    <source>
        <dbReference type="ARBA" id="ARBA00005891"/>
    </source>
</evidence>
<dbReference type="PANTHER" id="PTHR12049">
    <property type="entry name" value="PROTEIN ARGININE METHYLTRANSFERASE NDUFAF7, MITOCHONDRIAL"/>
    <property type="match status" value="1"/>
</dbReference>
<dbReference type="OrthoDB" id="5595109at2759"/>
<dbReference type="InterPro" id="IPR038375">
    <property type="entry name" value="NDUFAF7_sf"/>
</dbReference>
<dbReference type="PANTHER" id="PTHR12049:SF7">
    <property type="entry name" value="PROTEIN ARGININE METHYLTRANSFERASE NDUFAF7, MITOCHONDRIAL"/>
    <property type="match status" value="1"/>
</dbReference>
<comment type="catalytic activity">
    <reaction evidence="6 7">
        <text>L-arginyl-[protein] + 2 S-adenosyl-L-methionine = N(omega),N(omega)'-dimethyl-L-arginyl-[protein] + 2 S-adenosyl-L-homocysteine + 2 H(+)</text>
        <dbReference type="Rhea" id="RHEA:48108"/>
        <dbReference type="Rhea" id="RHEA-COMP:10532"/>
        <dbReference type="Rhea" id="RHEA-COMP:11992"/>
        <dbReference type="ChEBI" id="CHEBI:15378"/>
        <dbReference type="ChEBI" id="CHEBI:29965"/>
        <dbReference type="ChEBI" id="CHEBI:57856"/>
        <dbReference type="ChEBI" id="CHEBI:59789"/>
        <dbReference type="ChEBI" id="CHEBI:88221"/>
        <dbReference type="EC" id="2.1.1.320"/>
    </reaction>
</comment>
<evidence type="ECO:0000256" key="3">
    <source>
        <dbReference type="ARBA" id="ARBA00022603"/>
    </source>
</evidence>
<evidence type="ECO:0000256" key="4">
    <source>
        <dbReference type="ARBA" id="ARBA00022679"/>
    </source>
</evidence>
<dbReference type="Pfam" id="PF02636">
    <property type="entry name" value="Methyltransf_28"/>
    <property type="match status" value="1"/>
</dbReference>
<keyword evidence="9" id="KW-1185">Reference proteome</keyword>
<dbReference type="SUPFAM" id="SSF53335">
    <property type="entry name" value="S-adenosyl-L-methionine-dependent methyltransferases"/>
    <property type="match status" value="1"/>
</dbReference>
<evidence type="ECO:0000313" key="8">
    <source>
        <dbReference type="EMBL" id="KAJ1983462.1"/>
    </source>
</evidence>
<evidence type="ECO:0000256" key="6">
    <source>
        <dbReference type="ARBA" id="ARBA00048612"/>
    </source>
</evidence>
<comment type="subcellular location">
    <subcellularLocation>
        <location evidence="1 7">Mitochondrion</location>
    </subcellularLocation>
</comment>
<comment type="similarity">
    <text evidence="2 7">Belongs to the NDUFAF7 family.</text>
</comment>
<dbReference type="GO" id="GO:0005739">
    <property type="term" value="C:mitochondrion"/>
    <property type="evidence" value="ECO:0007669"/>
    <property type="project" value="UniProtKB-SubCell"/>
</dbReference>
<reference evidence="8" key="1">
    <citation type="submission" date="2022-07" db="EMBL/GenBank/DDBJ databases">
        <title>Phylogenomic reconstructions and comparative analyses of Kickxellomycotina fungi.</title>
        <authorList>
            <person name="Reynolds N.K."/>
            <person name="Stajich J.E."/>
            <person name="Barry K."/>
            <person name="Grigoriev I.V."/>
            <person name="Crous P."/>
            <person name="Smith M.E."/>
        </authorList>
    </citation>
    <scope>NUCLEOTIDE SEQUENCE</scope>
    <source>
        <strain evidence="8">RSA 567</strain>
    </source>
</reference>
<protein>
    <recommendedName>
        <fullName evidence="7">Protein arginine methyltransferase NDUFAF7</fullName>
        <ecNumber evidence="7">2.1.1.320</ecNumber>
    </recommendedName>
</protein>
<dbReference type="EC" id="2.1.1.320" evidence="7"/>
<proteinExistence type="inferred from homology"/>
<evidence type="ECO:0000313" key="9">
    <source>
        <dbReference type="Proteomes" id="UP001151582"/>
    </source>
</evidence>
<organism evidence="8 9">
    <name type="scientific">Dimargaris verticillata</name>
    <dbReference type="NCBI Taxonomy" id="2761393"/>
    <lineage>
        <taxon>Eukaryota</taxon>
        <taxon>Fungi</taxon>
        <taxon>Fungi incertae sedis</taxon>
        <taxon>Zoopagomycota</taxon>
        <taxon>Kickxellomycotina</taxon>
        <taxon>Dimargaritomycetes</taxon>
        <taxon>Dimargaritales</taxon>
        <taxon>Dimargaritaceae</taxon>
        <taxon>Dimargaris</taxon>
    </lineage>
</organism>
<dbReference type="Gene3D" id="3.40.50.12710">
    <property type="match status" value="1"/>
</dbReference>
<comment type="caution">
    <text evidence="8">The sequence shown here is derived from an EMBL/GenBank/DDBJ whole genome shotgun (WGS) entry which is preliminary data.</text>
</comment>
<dbReference type="AlphaFoldDB" id="A0A9W8B3X8"/>
<name>A0A9W8B3X8_9FUNG</name>
<dbReference type="GO" id="GO:0032259">
    <property type="term" value="P:methylation"/>
    <property type="evidence" value="ECO:0007669"/>
    <property type="project" value="UniProtKB-KW"/>
</dbReference>
<dbReference type="Proteomes" id="UP001151582">
    <property type="component" value="Unassembled WGS sequence"/>
</dbReference>
<keyword evidence="5 7" id="KW-0496">Mitochondrion</keyword>
<comment type="function">
    <text evidence="7">Arginine methyltransferase involved in the assembly or stability of mitochondrial NADH:ubiquinone oxidoreductase complex (complex I).</text>
</comment>
<dbReference type="GO" id="GO:0032981">
    <property type="term" value="P:mitochondrial respiratory chain complex I assembly"/>
    <property type="evidence" value="ECO:0007669"/>
    <property type="project" value="TreeGrafter"/>
</dbReference>
<dbReference type="InterPro" id="IPR029063">
    <property type="entry name" value="SAM-dependent_MTases_sf"/>
</dbReference>
<evidence type="ECO:0000256" key="5">
    <source>
        <dbReference type="ARBA" id="ARBA00023128"/>
    </source>
</evidence>
<evidence type="ECO:0000256" key="1">
    <source>
        <dbReference type="ARBA" id="ARBA00004173"/>
    </source>
</evidence>
<keyword evidence="4 7" id="KW-0808">Transferase</keyword>
<dbReference type="GO" id="GO:0035243">
    <property type="term" value="F:protein-arginine omega-N symmetric methyltransferase activity"/>
    <property type="evidence" value="ECO:0007669"/>
    <property type="project" value="UniProtKB-EC"/>
</dbReference>
<dbReference type="EMBL" id="JANBQB010000054">
    <property type="protein sequence ID" value="KAJ1983462.1"/>
    <property type="molecule type" value="Genomic_DNA"/>
</dbReference>
<dbReference type="InterPro" id="IPR003788">
    <property type="entry name" value="NDUFAF7"/>
</dbReference>